<name>A0A2M6WBR5_9BACT</name>
<gene>
    <name evidence="2" type="ORF">COU23_00320</name>
</gene>
<protein>
    <recommendedName>
        <fullName evidence="1">IrrE N-terminal-like domain-containing protein</fullName>
    </recommendedName>
</protein>
<organism evidence="2 3">
    <name type="scientific">Candidatus Kuenenbacteria bacterium CG10_big_fil_rev_8_21_14_0_10_36_11</name>
    <dbReference type="NCBI Taxonomy" id="1974618"/>
    <lineage>
        <taxon>Bacteria</taxon>
        <taxon>Candidatus Kueneniibacteriota</taxon>
    </lineage>
</organism>
<accession>A0A2M6WBR5</accession>
<feature type="non-terminal residue" evidence="2">
    <location>
        <position position="204"/>
    </location>
</feature>
<comment type="caution">
    <text evidence="2">The sequence shown here is derived from an EMBL/GenBank/DDBJ whole genome shotgun (WGS) entry which is preliminary data.</text>
</comment>
<evidence type="ECO:0000259" key="1">
    <source>
        <dbReference type="Pfam" id="PF06114"/>
    </source>
</evidence>
<reference evidence="3" key="1">
    <citation type="submission" date="2017-09" db="EMBL/GenBank/DDBJ databases">
        <title>Depth-based differentiation of microbial function through sediment-hosted aquifers and enrichment of novel symbionts in the deep terrestrial subsurface.</title>
        <authorList>
            <person name="Probst A.J."/>
            <person name="Ladd B."/>
            <person name="Jarett J.K."/>
            <person name="Geller-Mcgrath D.E."/>
            <person name="Sieber C.M.K."/>
            <person name="Emerson J.B."/>
            <person name="Anantharaman K."/>
            <person name="Thomas B.C."/>
            <person name="Malmstrom R."/>
            <person name="Stieglmeier M."/>
            <person name="Klingl A."/>
            <person name="Woyke T."/>
            <person name="Ryan C.M."/>
            <person name="Banfield J.F."/>
        </authorList>
    </citation>
    <scope>NUCLEOTIDE SEQUENCE [LARGE SCALE GENOMIC DNA]</scope>
</reference>
<dbReference type="InterPro" id="IPR010359">
    <property type="entry name" value="IrrE_HExxH"/>
</dbReference>
<dbReference type="Pfam" id="PF06114">
    <property type="entry name" value="Peptidase_M78"/>
    <property type="match status" value="1"/>
</dbReference>
<dbReference type="Proteomes" id="UP000231464">
    <property type="component" value="Unassembled WGS sequence"/>
</dbReference>
<evidence type="ECO:0000313" key="3">
    <source>
        <dbReference type="Proteomes" id="UP000231464"/>
    </source>
</evidence>
<dbReference type="EMBL" id="PFBP01000004">
    <property type="protein sequence ID" value="PIT90115.1"/>
    <property type="molecule type" value="Genomic_DNA"/>
</dbReference>
<evidence type="ECO:0000313" key="2">
    <source>
        <dbReference type="EMBL" id="PIT90115.1"/>
    </source>
</evidence>
<proteinExistence type="predicted"/>
<dbReference type="Gene3D" id="1.10.10.2910">
    <property type="match status" value="1"/>
</dbReference>
<feature type="domain" description="IrrE N-terminal-like" evidence="1">
    <location>
        <begin position="83"/>
        <end position="155"/>
    </location>
</feature>
<dbReference type="AlphaFoldDB" id="A0A2M6WBR5"/>
<sequence length="204" mass="24008">MDYTQIQIPYIGNLVIKNKADLFRTKYWDEILPVDIEKIIDVNLEINIIPLPDLEKLCNTDALITSDWKSLYIDKDLFEDERRQNRLRFSLAHEIGHLVLHKNFYAILEINSFEDFYKFINSVSAEQYRYLEIQANKFAGHILVPRNLLNNELNKELKRAGQKINIDNLDKLLLKSYIANPLANKVFGISQESMEIILNELDFF</sequence>